<dbReference type="GO" id="GO:0004674">
    <property type="term" value="F:protein serine/threonine kinase activity"/>
    <property type="evidence" value="ECO:0007669"/>
    <property type="project" value="UniProtKB-KW"/>
</dbReference>
<feature type="compositionally biased region" description="Low complexity" evidence="7">
    <location>
        <begin position="695"/>
        <end position="706"/>
    </location>
</feature>
<dbReference type="InterPro" id="IPR000719">
    <property type="entry name" value="Prot_kinase_dom"/>
</dbReference>
<dbReference type="EMBL" id="LR743600">
    <property type="protein sequence ID" value="CAA2630254.1"/>
    <property type="molecule type" value="Genomic_DNA"/>
</dbReference>
<dbReference type="SUPFAM" id="SSF56112">
    <property type="entry name" value="Protein kinase-like (PK-like)"/>
    <property type="match status" value="1"/>
</dbReference>
<feature type="region of interest" description="Disordered" evidence="7">
    <location>
        <begin position="574"/>
        <end position="708"/>
    </location>
</feature>
<keyword evidence="3 6" id="KW-0547">Nucleotide-binding</keyword>
<dbReference type="InterPro" id="IPR050494">
    <property type="entry name" value="Ser_Thr_dual-spec_kinase"/>
</dbReference>
<dbReference type="PANTHER" id="PTHR24058">
    <property type="entry name" value="DUAL SPECIFICITY PROTEIN KINASE"/>
    <property type="match status" value="1"/>
</dbReference>
<keyword evidence="10" id="KW-1185">Reference proteome</keyword>
<feature type="binding site" evidence="6">
    <location>
        <position position="95"/>
    </location>
    <ligand>
        <name>ATP</name>
        <dbReference type="ChEBI" id="CHEBI:30616"/>
    </ligand>
</feature>
<dbReference type="PROSITE" id="PS50011">
    <property type="entry name" value="PROTEIN_KINASE_DOM"/>
    <property type="match status" value="1"/>
</dbReference>
<dbReference type="EMBL" id="CACRZD030000013">
    <property type="protein sequence ID" value="CAA6669497.1"/>
    <property type="molecule type" value="Genomic_DNA"/>
</dbReference>
<dbReference type="PANTHER" id="PTHR24058:SF17">
    <property type="entry name" value="HOMEODOMAIN INTERACTING PROTEIN KINASE, ISOFORM D"/>
    <property type="match status" value="1"/>
</dbReference>
<evidence type="ECO:0000256" key="6">
    <source>
        <dbReference type="PROSITE-ProRule" id="PRU10141"/>
    </source>
</evidence>
<feature type="domain" description="Protein kinase" evidence="8">
    <location>
        <begin position="66"/>
        <end position="411"/>
    </location>
</feature>
<evidence type="ECO:0000256" key="2">
    <source>
        <dbReference type="ARBA" id="ARBA00022679"/>
    </source>
</evidence>
<dbReference type="PROSITE" id="PS00108">
    <property type="entry name" value="PROTEIN_KINASE_ST"/>
    <property type="match status" value="1"/>
</dbReference>
<evidence type="ECO:0000256" key="3">
    <source>
        <dbReference type="ARBA" id="ARBA00022741"/>
    </source>
</evidence>
<dbReference type="GO" id="GO:0004713">
    <property type="term" value="F:protein tyrosine kinase activity"/>
    <property type="evidence" value="ECO:0007669"/>
    <property type="project" value="TreeGrafter"/>
</dbReference>
<proteinExistence type="predicted"/>
<evidence type="ECO:0000313" key="10">
    <source>
        <dbReference type="Proteomes" id="UP001189122"/>
    </source>
</evidence>
<dbReference type="Proteomes" id="UP001189122">
    <property type="component" value="Unassembled WGS sequence"/>
</dbReference>
<accession>A0A7I8JH67</accession>
<reference evidence="9 10" key="1">
    <citation type="submission" date="2019-12" db="EMBL/GenBank/DDBJ databases">
        <authorList>
            <person name="Scholz U."/>
            <person name="Mascher M."/>
            <person name="Fiebig A."/>
        </authorList>
    </citation>
    <scope>NUCLEOTIDE SEQUENCE</scope>
</reference>
<evidence type="ECO:0000313" key="9">
    <source>
        <dbReference type="EMBL" id="CAA2630254.1"/>
    </source>
</evidence>
<keyword evidence="4" id="KW-0418">Kinase</keyword>
<keyword evidence="5 6" id="KW-0067">ATP-binding</keyword>
<dbReference type="Gene3D" id="3.30.200.20">
    <property type="entry name" value="Phosphorylase Kinase, domain 1"/>
    <property type="match status" value="1"/>
</dbReference>
<dbReference type="Gene3D" id="1.10.510.10">
    <property type="entry name" value="Transferase(Phosphotransferase) domain 1"/>
    <property type="match status" value="1"/>
</dbReference>
<feature type="compositionally biased region" description="Polar residues" evidence="7">
    <location>
        <begin position="642"/>
        <end position="665"/>
    </location>
</feature>
<name>A0A7I8JH67_SPIIN</name>
<dbReference type="GO" id="GO:0005524">
    <property type="term" value="F:ATP binding"/>
    <property type="evidence" value="ECO:0007669"/>
    <property type="project" value="UniProtKB-UniRule"/>
</dbReference>
<feature type="compositionally biased region" description="Polar residues" evidence="7">
    <location>
        <begin position="614"/>
        <end position="626"/>
    </location>
</feature>
<evidence type="ECO:0000256" key="1">
    <source>
        <dbReference type="ARBA" id="ARBA00022527"/>
    </source>
</evidence>
<evidence type="ECO:0000256" key="7">
    <source>
        <dbReference type="SAM" id="MobiDB-lite"/>
    </source>
</evidence>
<organism evidence="9">
    <name type="scientific">Spirodela intermedia</name>
    <name type="common">Intermediate duckweed</name>
    <dbReference type="NCBI Taxonomy" id="51605"/>
    <lineage>
        <taxon>Eukaryota</taxon>
        <taxon>Viridiplantae</taxon>
        <taxon>Streptophyta</taxon>
        <taxon>Embryophyta</taxon>
        <taxon>Tracheophyta</taxon>
        <taxon>Spermatophyta</taxon>
        <taxon>Magnoliopsida</taxon>
        <taxon>Liliopsida</taxon>
        <taxon>Araceae</taxon>
        <taxon>Lemnoideae</taxon>
        <taxon>Spirodela</taxon>
    </lineage>
</organism>
<protein>
    <recommendedName>
        <fullName evidence="8">Protein kinase domain-containing protein</fullName>
    </recommendedName>
</protein>
<evidence type="ECO:0000259" key="8">
    <source>
        <dbReference type="PROSITE" id="PS50011"/>
    </source>
</evidence>
<feature type="compositionally biased region" description="Low complexity" evidence="7">
    <location>
        <begin position="674"/>
        <end position="687"/>
    </location>
</feature>
<keyword evidence="1" id="KW-0723">Serine/threonine-protein kinase</keyword>
<dbReference type="GO" id="GO:0005737">
    <property type="term" value="C:cytoplasm"/>
    <property type="evidence" value="ECO:0007669"/>
    <property type="project" value="TreeGrafter"/>
</dbReference>
<dbReference type="InterPro" id="IPR008271">
    <property type="entry name" value="Ser/Thr_kinase_AS"/>
</dbReference>
<dbReference type="InterPro" id="IPR011009">
    <property type="entry name" value="Kinase-like_dom_sf"/>
</dbReference>
<dbReference type="Pfam" id="PF00069">
    <property type="entry name" value="Pkinase"/>
    <property type="match status" value="1"/>
</dbReference>
<keyword evidence="2" id="KW-0808">Transferase</keyword>
<dbReference type="PROSITE" id="PS00107">
    <property type="entry name" value="PROTEIN_KINASE_ATP"/>
    <property type="match status" value="1"/>
</dbReference>
<dbReference type="InterPro" id="IPR017441">
    <property type="entry name" value="Protein_kinase_ATP_BS"/>
</dbReference>
<gene>
    <name evidence="9" type="ORF">SI7747_13015900</name>
</gene>
<dbReference type="SMART" id="SM00220">
    <property type="entry name" value="S_TKc"/>
    <property type="match status" value="1"/>
</dbReference>
<evidence type="ECO:0000256" key="4">
    <source>
        <dbReference type="ARBA" id="ARBA00022777"/>
    </source>
</evidence>
<evidence type="ECO:0000256" key="5">
    <source>
        <dbReference type="ARBA" id="ARBA00022840"/>
    </source>
</evidence>
<sequence length="925" mass="102893">MVARLTRDIVETYQVCNPSFKYFEALNPKRYLTSPHTGVSNDGHDNEKSDLILSVNLVLVAPYQRYIVKEILGHGTFGQVAKCWSPEANSYVAVKIIKNQPAYYRQALVEISILRTLNQTYDPDDQHHIVRILDCFVHQRHLCISLKCLALICKYELLKMNHHKGLALHVIREFSQQILHALVIMKDAGIIHCDLKPENILLCGSKEKPTAIKVIDFGSACKEGRTIYSYIQSRYYRSPEVLLGYPYNTAIDIWSVGCIVAELFLGLPLFPGASEFDLLKRMIDILGEQPPDDVLRESKSTSKYFKYVGSIHSLDFDESRKGCHSAYRLLSDEEYESREMKKPVIGKKYFGNLVTLEEIIRGYPYRRNISEKEMAEESVSRSALIDFIKGLIEFDPVKRWSPLQASKHPFVTGEPFTCPYKPLQETPHIPVIHTATVEHDPGRGHWLAAGLSPQVSNFSQGTRQSSPHFQMAYSSRGGSYCSFGSYGSYNDNAFQGSSYGSYGDGNNSIAYCSPAGPSAMYIQTQIGGSILGASPDIRQRHQISHGSGFGVSPTGNFCSMSLGFSNSGSTHFPGKYGPTSPARGSVHGSPLGKGSGIGKYNRKRNNRGYHGSSGLPSHESTSQQWQGHHPDGFNSGHPEGNFQAQSIWRQQRSGMGFPSGSSSVIHSDYPPLHPSSSGVIPSHSSEISFDKQEVSSSSPDPGDWDPNYSDELLLQEDNPDVRNLTSEIANGMHLGHATDTAGLPGGGVNYNWGHSHYRPSFNLFPSNERYLLFSLSYSNTDGHPSLVHEMHAGHNRLSRFGQQPLHRFQHMPSTSLQRNRSHQTSQLIRPNFNTADSRSAANQAFGGSTSAKVGHTLGGVLPSSHVAEDYGEALPDPERWPRSPSTSQHFAARNEICTRNFIFLVLFLQKKKTLFGYPEPMLYKM</sequence>
<dbReference type="AlphaFoldDB" id="A0A7I8JH67"/>